<protein>
    <submittedName>
        <fullName evidence="7">D-cysteine desulfhydrase family protein</fullName>
    </submittedName>
</protein>
<name>A0A549T759_9HYPH</name>
<keyword evidence="8" id="KW-1185">Reference proteome</keyword>
<evidence type="ECO:0000256" key="5">
    <source>
        <dbReference type="PIRSR" id="PIRSR006278-2"/>
    </source>
</evidence>
<evidence type="ECO:0000313" key="7">
    <source>
        <dbReference type="EMBL" id="TRL37711.1"/>
    </source>
</evidence>
<reference evidence="7 8" key="1">
    <citation type="submission" date="2019-07" db="EMBL/GenBank/DDBJ databases">
        <title>Ln-dependent methylotrophs.</title>
        <authorList>
            <person name="Tani A."/>
        </authorList>
    </citation>
    <scope>NUCLEOTIDE SEQUENCE [LARGE SCALE GENOMIC DNA]</scope>
    <source>
        <strain evidence="7 8">SM12</strain>
    </source>
</reference>
<dbReference type="InterPro" id="IPR036052">
    <property type="entry name" value="TrpB-like_PALP_sf"/>
</dbReference>
<dbReference type="PANTHER" id="PTHR43780">
    <property type="entry name" value="1-AMINOCYCLOPROPANE-1-CARBOXYLATE DEAMINASE-RELATED"/>
    <property type="match status" value="1"/>
</dbReference>
<sequence>MKLEDIPRLSLGFLPTPIEKMERLSSELGIFLSVKRDDFTGFGGGGNKVRKLEYLMADAVAQGVNVLITTGGHQSNHARMTAAAARKFGMKPILVLRGNRPDLYQGNLLLDHLFGAEIDFLDPDAYFTEINPRMDHHAAEAEARGEKAYIIPLGGASALGAMGYVNAVKELAEQYAATGTATPDYIVAPVGSGGTLAGLHVGCAMFMPKTEVIGIAVTGSAVPFSERIAVMANAAAEFLDDDRRWTADEIRIENDYIGPGYSIPSEAGNAAIKLAGNKEGVLLDPVYTGKAFAGIMGCVEAGSIARGSSVLFIHCGGSPALYPFAGQLTSDLTTATAG</sequence>
<evidence type="ECO:0000256" key="1">
    <source>
        <dbReference type="ARBA" id="ARBA00001933"/>
    </source>
</evidence>
<dbReference type="SUPFAM" id="SSF53686">
    <property type="entry name" value="Tryptophan synthase beta subunit-like PLP-dependent enzymes"/>
    <property type="match status" value="1"/>
</dbReference>
<evidence type="ECO:0000256" key="3">
    <source>
        <dbReference type="ARBA" id="ARBA00022898"/>
    </source>
</evidence>
<dbReference type="InterPro" id="IPR001926">
    <property type="entry name" value="TrpB-like_PALP"/>
</dbReference>
<organism evidence="7 8">
    <name type="scientific">Rhizobium straminoryzae</name>
    <dbReference type="NCBI Taxonomy" id="1387186"/>
    <lineage>
        <taxon>Bacteria</taxon>
        <taxon>Pseudomonadati</taxon>
        <taxon>Pseudomonadota</taxon>
        <taxon>Alphaproteobacteria</taxon>
        <taxon>Hyphomicrobiales</taxon>
        <taxon>Rhizobiaceae</taxon>
        <taxon>Rhizobium/Agrobacterium group</taxon>
        <taxon>Rhizobium</taxon>
    </lineage>
</organism>
<feature type="domain" description="Tryptophan synthase beta chain-like PALP" evidence="6">
    <location>
        <begin position="10"/>
        <end position="316"/>
    </location>
</feature>
<comment type="caution">
    <text evidence="7">The sequence shown here is derived from an EMBL/GenBank/DDBJ whole genome shotgun (WGS) entry which is preliminary data.</text>
</comment>
<keyword evidence="3 5" id="KW-0663">Pyridoxal phosphate</keyword>
<comment type="cofactor">
    <cofactor evidence="1">
        <name>pyridoxal 5'-phosphate</name>
        <dbReference type="ChEBI" id="CHEBI:597326"/>
    </cofactor>
</comment>
<comment type="similarity">
    <text evidence="2">Belongs to the ACC deaminase/D-cysteine desulfhydrase family.</text>
</comment>
<evidence type="ECO:0000259" key="6">
    <source>
        <dbReference type="Pfam" id="PF00291"/>
    </source>
</evidence>
<dbReference type="InterPro" id="IPR027278">
    <property type="entry name" value="ACCD_DCysDesulf"/>
</dbReference>
<dbReference type="Gene3D" id="3.40.50.1100">
    <property type="match status" value="2"/>
</dbReference>
<dbReference type="PANTHER" id="PTHR43780:SF2">
    <property type="entry name" value="1-AMINOCYCLOPROPANE-1-CARBOXYLATE DEAMINASE-RELATED"/>
    <property type="match status" value="1"/>
</dbReference>
<feature type="active site" description="Nucleophile" evidence="4">
    <location>
        <position position="75"/>
    </location>
</feature>
<evidence type="ECO:0000256" key="2">
    <source>
        <dbReference type="ARBA" id="ARBA00008639"/>
    </source>
</evidence>
<dbReference type="Pfam" id="PF00291">
    <property type="entry name" value="PALP"/>
    <property type="match status" value="1"/>
</dbReference>
<dbReference type="Proteomes" id="UP000316801">
    <property type="component" value="Unassembled WGS sequence"/>
</dbReference>
<dbReference type="InterPro" id="IPR005966">
    <property type="entry name" value="D-Cys_desShydrase"/>
</dbReference>
<evidence type="ECO:0000256" key="4">
    <source>
        <dbReference type="PIRSR" id="PIRSR006278-1"/>
    </source>
</evidence>
<dbReference type="GO" id="GO:0019148">
    <property type="term" value="F:D-cysteine desulfhydrase activity"/>
    <property type="evidence" value="ECO:0007669"/>
    <property type="project" value="TreeGrafter"/>
</dbReference>
<dbReference type="PIRSF" id="PIRSF006278">
    <property type="entry name" value="ACCD_DCysDesulf"/>
    <property type="match status" value="1"/>
</dbReference>
<dbReference type="EMBL" id="VJMG01000039">
    <property type="protein sequence ID" value="TRL37711.1"/>
    <property type="molecule type" value="Genomic_DNA"/>
</dbReference>
<dbReference type="RefSeq" id="WP_143125972.1">
    <property type="nucleotide sequence ID" value="NZ_VJMG01000039.1"/>
</dbReference>
<dbReference type="AlphaFoldDB" id="A0A549T759"/>
<evidence type="ECO:0000313" key="8">
    <source>
        <dbReference type="Proteomes" id="UP000316801"/>
    </source>
</evidence>
<proteinExistence type="inferred from homology"/>
<feature type="modified residue" description="N6-(pyridoxal phosphate)lysine" evidence="5">
    <location>
        <position position="48"/>
    </location>
</feature>
<accession>A0A549T759</accession>
<dbReference type="NCBIfam" id="TIGR01275">
    <property type="entry name" value="ACC_deam_rel"/>
    <property type="match status" value="1"/>
</dbReference>
<gene>
    <name evidence="7" type="ORF">FNA46_14720</name>
</gene>